<evidence type="ECO:0000256" key="4">
    <source>
        <dbReference type="ARBA" id="ARBA00023163"/>
    </source>
</evidence>
<dbReference type="PANTHER" id="PTHR30537">
    <property type="entry name" value="HTH-TYPE TRANSCRIPTIONAL REGULATOR"/>
    <property type="match status" value="1"/>
</dbReference>
<dbReference type="GO" id="GO:0043565">
    <property type="term" value="F:sequence-specific DNA binding"/>
    <property type="evidence" value="ECO:0007669"/>
    <property type="project" value="TreeGrafter"/>
</dbReference>
<dbReference type="Pfam" id="PF03466">
    <property type="entry name" value="LysR_substrate"/>
    <property type="match status" value="1"/>
</dbReference>
<comment type="similarity">
    <text evidence="1">Belongs to the LysR transcriptional regulatory family.</text>
</comment>
<proteinExistence type="inferred from homology"/>
<dbReference type="OrthoDB" id="9786526at2"/>
<dbReference type="EMBL" id="PDEM01000007">
    <property type="protein sequence ID" value="PHZ86497.1"/>
    <property type="molecule type" value="Genomic_DNA"/>
</dbReference>
<dbReference type="SUPFAM" id="SSF53850">
    <property type="entry name" value="Periplasmic binding protein-like II"/>
    <property type="match status" value="1"/>
</dbReference>
<dbReference type="InterPro" id="IPR036388">
    <property type="entry name" value="WH-like_DNA-bd_sf"/>
</dbReference>
<dbReference type="PROSITE" id="PS50931">
    <property type="entry name" value="HTH_LYSR"/>
    <property type="match status" value="1"/>
</dbReference>
<accession>A0A2G4YVY8</accession>
<protein>
    <submittedName>
        <fullName evidence="6">LysR family transcriptional regulator</fullName>
    </submittedName>
</protein>
<organism evidence="6 7">
    <name type="scientific">Paremcibacter congregatus</name>
    <dbReference type="NCBI Taxonomy" id="2043170"/>
    <lineage>
        <taxon>Bacteria</taxon>
        <taxon>Pseudomonadati</taxon>
        <taxon>Pseudomonadota</taxon>
        <taxon>Alphaproteobacteria</taxon>
        <taxon>Emcibacterales</taxon>
        <taxon>Emcibacteraceae</taxon>
        <taxon>Paremcibacter</taxon>
    </lineage>
</organism>
<dbReference type="CDD" id="cd08422">
    <property type="entry name" value="PBP2_CrgA_like"/>
    <property type="match status" value="1"/>
</dbReference>
<evidence type="ECO:0000313" key="6">
    <source>
        <dbReference type="EMBL" id="PHZ86497.1"/>
    </source>
</evidence>
<dbReference type="InParanoid" id="A0A2G4YVY8"/>
<dbReference type="InterPro" id="IPR036390">
    <property type="entry name" value="WH_DNA-bd_sf"/>
</dbReference>
<dbReference type="FunFam" id="1.10.10.10:FF:000001">
    <property type="entry name" value="LysR family transcriptional regulator"/>
    <property type="match status" value="1"/>
</dbReference>
<dbReference type="GO" id="GO:0006351">
    <property type="term" value="P:DNA-templated transcription"/>
    <property type="evidence" value="ECO:0007669"/>
    <property type="project" value="TreeGrafter"/>
</dbReference>
<keyword evidence="7" id="KW-1185">Reference proteome</keyword>
<keyword evidence="4" id="KW-0804">Transcription</keyword>
<dbReference type="Proteomes" id="UP000229730">
    <property type="component" value="Unassembled WGS sequence"/>
</dbReference>
<dbReference type="Pfam" id="PF00126">
    <property type="entry name" value="HTH_1"/>
    <property type="match status" value="1"/>
</dbReference>
<keyword evidence="3" id="KW-0238">DNA-binding</keyword>
<dbReference type="InterPro" id="IPR058163">
    <property type="entry name" value="LysR-type_TF_proteobact-type"/>
</dbReference>
<dbReference type="InterPro" id="IPR000847">
    <property type="entry name" value="LysR_HTH_N"/>
</dbReference>
<dbReference type="Gene3D" id="3.40.190.290">
    <property type="match status" value="1"/>
</dbReference>
<evidence type="ECO:0000313" key="7">
    <source>
        <dbReference type="Proteomes" id="UP000229730"/>
    </source>
</evidence>
<comment type="caution">
    <text evidence="6">The sequence shown here is derived from an EMBL/GenBank/DDBJ whole genome shotgun (WGS) entry which is preliminary data.</text>
</comment>
<dbReference type="Gene3D" id="1.10.10.10">
    <property type="entry name" value="Winged helix-like DNA-binding domain superfamily/Winged helix DNA-binding domain"/>
    <property type="match status" value="1"/>
</dbReference>
<keyword evidence="2" id="KW-0805">Transcription regulation</keyword>
<dbReference type="GO" id="GO:0003700">
    <property type="term" value="F:DNA-binding transcription factor activity"/>
    <property type="evidence" value="ECO:0007669"/>
    <property type="project" value="InterPro"/>
</dbReference>
<dbReference type="PANTHER" id="PTHR30537:SF35">
    <property type="entry name" value="TRANSCRIPTIONAL REGULATORY PROTEIN"/>
    <property type="match status" value="1"/>
</dbReference>
<dbReference type="SUPFAM" id="SSF46785">
    <property type="entry name" value="Winged helix' DNA-binding domain"/>
    <property type="match status" value="1"/>
</dbReference>
<dbReference type="AlphaFoldDB" id="A0A2G4YVY8"/>
<dbReference type="RefSeq" id="WP_099470874.1">
    <property type="nucleotide sequence ID" value="NZ_CP041025.1"/>
</dbReference>
<reference evidence="6 7" key="1">
    <citation type="submission" date="2017-10" db="EMBL/GenBank/DDBJ databases">
        <title>Frigbacter circumglobatus gen. nov. sp. nov., isolated from sediment cultured in situ.</title>
        <authorList>
            <person name="Zhao Z."/>
        </authorList>
    </citation>
    <scope>NUCLEOTIDE SEQUENCE [LARGE SCALE GENOMIC DNA]</scope>
    <source>
        <strain evidence="6 7">ZYL</strain>
    </source>
</reference>
<evidence type="ECO:0000259" key="5">
    <source>
        <dbReference type="PROSITE" id="PS50931"/>
    </source>
</evidence>
<evidence type="ECO:0000256" key="2">
    <source>
        <dbReference type="ARBA" id="ARBA00023015"/>
    </source>
</evidence>
<feature type="domain" description="HTH lysR-type" evidence="5">
    <location>
        <begin position="1"/>
        <end position="59"/>
    </location>
</feature>
<name>A0A2G4YVY8_9PROT</name>
<evidence type="ECO:0000256" key="3">
    <source>
        <dbReference type="ARBA" id="ARBA00023125"/>
    </source>
</evidence>
<gene>
    <name evidence="6" type="ORF">CRD36_01015</name>
</gene>
<dbReference type="InterPro" id="IPR005119">
    <property type="entry name" value="LysR_subst-bd"/>
</dbReference>
<sequence length="302" mass="34170">MDKLRAIQLFVRLADLGSFTRVAEQVNASKSMISKEIGRLEADLGTRLLHRSTRNVRLTHVGEGYLQRAREILSKLDDADIFVQDLQQNMRGKLKINAPMALGLTDLSGLFADFMLANPDIELDIHLGDESVDLVEQGFDLGFRASSTPIDSTYTSRPLTRFAYKICASPSYLKNNSKINLPKDLKNHNCFVYSYFQGKNVWPLEDGVMVKGNLRVNNTIFMMEAIKRGLGLGFIPDFVCQQAIDRKEVVEILPDAKKPMLTLYALYPAKHFVSAKLVQCIKYIEAWFAGKHPTNHTFHQSR</sequence>
<evidence type="ECO:0000256" key="1">
    <source>
        <dbReference type="ARBA" id="ARBA00009437"/>
    </source>
</evidence>